<feature type="compositionally biased region" description="Polar residues" evidence="1">
    <location>
        <begin position="167"/>
        <end position="177"/>
    </location>
</feature>
<keyword evidence="3" id="KW-1185">Reference proteome</keyword>
<accession>A0A2S4WEM2</accession>
<evidence type="ECO:0000256" key="1">
    <source>
        <dbReference type="SAM" id="MobiDB-lite"/>
    </source>
</evidence>
<evidence type="ECO:0000313" key="3">
    <source>
        <dbReference type="Proteomes" id="UP000238274"/>
    </source>
</evidence>
<dbReference type="VEuPathDB" id="FungiDB:PSTT_01948"/>
<reference evidence="3" key="2">
    <citation type="journal article" date="2018" name="BMC Genomics">
        <title>Genomic insights into host adaptation between the wheat stripe rust pathogen (Puccinia striiformis f. sp. tritici) and the barley stripe rust pathogen (Puccinia striiformis f. sp. hordei).</title>
        <authorList>
            <person name="Xia C."/>
            <person name="Wang M."/>
            <person name="Yin C."/>
            <person name="Cornejo O.E."/>
            <person name="Hulbert S.H."/>
            <person name="Chen X."/>
        </authorList>
    </citation>
    <scope>NUCLEOTIDE SEQUENCE [LARGE SCALE GENOMIC DNA]</scope>
    <source>
        <strain evidence="3">93TX-2</strain>
    </source>
</reference>
<dbReference type="EMBL" id="PKSM01000037">
    <property type="protein sequence ID" value="POW20189.1"/>
    <property type="molecule type" value="Genomic_DNA"/>
</dbReference>
<protein>
    <submittedName>
        <fullName evidence="2">Uncharacterized protein</fullName>
    </submittedName>
</protein>
<feature type="compositionally biased region" description="Polar residues" evidence="1">
    <location>
        <begin position="207"/>
        <end position="219"/>
    </location>
</feature>
<comment type="caution">
    <text evidence="2">The sequence shown here is derived from an EMBL/GenBank/DDBJ whole genome shotgun (WGS) entry which is preliminary data.</text>
</comment>
<reference evidence="2 3" key="1">
    <citation type="submission" date="2017-12" db="EMBL/GenBank/DDBJ databases">
        <title>Gene loss provides genomic basis for host adaptation in cereal stripe rust fungi.</title>
        <authorList>
            <person name="Xia C."/>
        </authorList>
    </citation>
    <scope>NUCLEOTIDE SEQUENCE [LARGE SCALE GENOMIC DNA]</scope>
    <source>
        <strain evidence="2 3">93TX-2</strain>
    </source>
</reference>
<feature type="region of interest" description="Disordered" evidence="1">
    <location>
        <begin position="133"/>
        <end position="228"/>
    </location>
</feature>
<evidence type="ECO:0000313" key="2">
    <source>
        <dbReference type="EMBL" id="POW20189.1"/>
    </source>
</evidence>
<dbReference type="AlphaFoldDB" id="A0A2S4WEM2"/>
<dbReference type="Proteomes" id="UP000238274">
    <property type="component" value="Unassembled WGS sequence"/>
</dbReference>
<name>A0A2S4WEM2_9BASI</name>
<reference evidence="3" key="3">
    <citation type="journal article" date="2018" name="Mol. Plant Microbe Interact.">
        <title>Genome sequence resources for the wheat stripe rust pathogen (Puccinia striiformis f. sp. tritici) and the barley stripe rust pathogen (Puccinia striiformis f. sp. hordei).</title>
        <authorList>
            <person name="Xia C."/>
            <person name="Wang M."/>
            <person name="Yin C."/>
            <person name="Cornejo O.E."/>
            <person name="Hulbert S.H."/>
            <person name="Chen X."/>
        </authorList>
    </citation>
    <scope>NUCLEOTIDE SEQUENCE [LARGE SCALE GENOMIC DNA]</scope>
    <source>
        <strain evidence="3">93TX-2</strain>
    </source>
</reference>
<dbReference type="VEuPathDB" id="FungiDB:PSHT_03852"/>
<gene>
    <name evidence="2" type="ORF">PSHT_03852</name>
</gene>
<organism evidence="2 3">
    <name type="scientific">Puccinia striiformis</name>
    <dbReference type="NCBI Taxonomy" id="27350"/>
    <lineage>
        <taxon>Eukaryota</taxon>
        <taxon>Fungi</taxon>
        <taxon>Dikarya</taxon>
        <taxon>Basidiomycota</taxon>
        <taxon>Pucciniomycotina</taxon>
        <taxon>Pucciniomycetes</taxon>
        <taxon>Pucciniales</taxon>
        <taxon>Pucciniaceae</taxon>
        <taxon>Puccinia</taxon>
    </lineage>
</organism>
<proteinExistence type="predicted"/>
<sequence length="334" mass="35187">MKSSPLLAIVEFDNNYLPHRRNQIMTKRESKPPFVSFLDSSGIVPALAAPPGGIWSSALSKIKGSVRYPGDRFKSDPYNSAAEPIWELVDGPHPEAVFHEYRMIPDYYWPEDDPSKAGEGANFIDNHVRSDLAPHTRAGDAGAIGSDKPIGGLEHGGFSAPPDFDNGSRSKLAGSTNADDEAAKGAAKSVNGLEHGGFSAPPDFDNGSRSNLAGSTNANDEAAKGAAKSVDGFEHGGFSAPHDSYNSFQSDVSGHTNADGGTAMGSDKSIDVDEHGGFSSPPHDEHVTNHHGAIAKPEARPNLSLALAVNILRRPIPSLVLLNIILGVLAKARG</sequence>